<dbReference type="OrthoDB" id="294251at2759"/>
<proteinExistence type="predicted"/>
<feature type="region of interest" description="Disordered" evidence="3">
    <location>
        <begin position="262"/>
        <end position="307"/>
    </location>
</feature>
<sequence>MLRAVVNAEPGASRGNTGARRPGLVELVDSDGSALPPRWTPADDGAVAGQGPVGEATEPAEASPQPQQLLPAIPSGAVSVKTNKSTNLDPDYEIPRGTMTETQVLNWLATQQQEQKRALRIDRFGFVVPLVPEGGEAADGGESRRASGAGATTSGRDVAAAPQPAAKPTAGGSKQRAKERQAVERLRKWRKMLGANGSGLDEYRRRRPDKLKRRVRKGIPEPLRGLAWHVLSGGRKLLLANPGIFAALSVLPDDEEAAAAFTAATSGKHPPQPDAAAAPTDAANGGANGSSTSGAANGAPAPAGPSGANGVAVAAGAGLDAAAVAALAATRPGRAPPLDPAVDTSIMRDLNRTYPTHIYFMQRQGPGQRALYSVLRAYAVYDSKVGYVQGMGFLAAVLLLYMDAEEAFWTLVAIMKGPLGPDNGEGLQRLYMPGMPGLQCSLYQFKHLLPELAPRLAARMEREGVEPALYATHWFNTAFAYSLPFPHLLRVWDIFLAEGQKTVFRVGLALLQAAERRLAGLPFEALLESLSAKRLHELLPPTPEELVKRALRLRVSKRLKELEADWQATLRGRGPGQGGRGGAGAGRR</sequence>
<gene>
    <name evidence="5" type="ORF">HXX76_011395</name>
</gene>
<dbReference type="PANTHER" id="PTHR47219:SF9">
    <property type="entry name" value="GTPASE ACTIVATING PROTEIN AND CENTROSOME-ASSOCIATED, ISOFORM B"/>
    <property type="match status" value="1"/>
</dbReference>
<dbReference type="PANTHER" id="PTHR47219">
    <property type="entry name" value="RAB GTPASE-ACTIVATING PROTEIN 1-LIKE"/>
    <property type="match status" value="1"/>
</dbReference>
<dbReference type="Pfam" id="PF00566">
    <property type="entry name" value="RabGAP-TBC"/>
    <property type="match status" value="1"/>
</dbReference>
<feature type="region of interest" description="Disordered" evidence="3">
    <location>
        <begin position="133"/>
        <end position="181"/>
    </location>
</feature>
<evidence type="ECO:0000259" key="4">
    <source>
        <dbReference type="PROSITE" id="PS50086"/>
    </source>
</evidence>
<dbReference type="Gene3D" id="1.10.8.270">
    <property type="entry name" value="putative rabgap domain of human tbc1 domain family member 14 like domains"/>
    <property type="match status" value="1"/>
</dbReference>
<feature type="domain" description="Rab-GAP TBC" evidence="4">
    <location>
        <begin position="218"/>
        <end position="499"/>
    </location>
</feature>
<dbReference type="PROSITE" id="PS50086">
    <property type="entry name" value="TBC_RABGAP"/>
    <property type="match status" value="1"/>
</dbReference>
<dbReference type="Gene3D" id="1.10.10.750">
    <property type="entry name" value="Ypt/Rab-GAP domain of gyp1p, domain 1"/>
    <property type="match status" value="1"/>
</dbReference>
<organism evidence="5 6">
    <name type="scientific">Chlamydomonas incerta</name>
    <dbReference type="NCBI Taxonomy" id="51695"/>
    <lineage>
        <taxon>Eukaryota</taxon>
        <taxon>Viridiplantae</taxon>
        <taxon>Chlorophyta</taxon>
        <taxon>core chlorophytes</taxon>
        <taxon>Chlorophyceae</taxon>
        <taxon>CS clade</taxon>
        <taxon>Chlamydomonadales</taxon>
        <taxon>Chlamydomonadaceae</taxon>
        <taxon>Chlamydomonas</taxon>
    </lineage>
</organism>
<name>A0A835SY92_CHLIN</name>
<evidence type="ECO:0000256" key="1">
    <source>
        <dbReference type="ARBA" id="ARBA00022468"/>
    </source>
</evidence>
<dbReference type="GO" id="GO:0005096">
    <property type="term" value="F:GTPase activator activity"/>
    <property type="evidence" value="ECO:0007669"/>
    <property type="project" value="UniProtKB-KW"/>
</dbReference>
<dbReference type="SUPFAM" id="SSF47923">
    <property type="entry name" value="Ypt/Rab-GAP domain of gyp1p"/>
    <property type="match status" value="2"/>
</dbReference>
<dbReference type="Proteomes" id="UP000650467">
    <property type="component" value="Unassembled WGS sequence"/>
</dbReference>
<keyword evidence="1" id="KW-0343">GTPase activation</keyword>
<feature type="compositionally biased region" description="Low complexity" evidence="3">
    <location>
        <begin position="274"/>
        <end position="307"/>
    </location>
</feature>
<dbReference type="FunFam" id="1.10.10.750:FF:000003">
    <property type="entry name" value="GTPase activating protein (Evi5)"/>
    <property type="match status" value="1"/>
</dbReference>
<keyword evidence="6" id="KW-1185">Reference proteome</keyword>
<dbReference type="AlphaFoldDB" id="A0A835SY92"/>
<keyword evidence="2" id="KW-0175">Coiled coil</keyword>
<evidence type="ECO:0000256" key="2">
    <source>
        <dbReference type="ARBA" id="ARBA00023054"/>
    </source>
</evidence>
<dbReference type="Gene3D" id="1.10.472.80">
    <property type="entry name" value="Ypt/Rab-GAP domain of gyp1p, domain 3"/>
    <property type="match status" value="1"/>
</dbReference>
<dbReference type="EMBL" id="JAEHOC010000033">
    <property type="protein sequence ID" value="KAG2428690.1"/>
    <property type="molecule type" value="Genomic_DNA"/>
</dbReference>
<dbReference type="InterPro" id="IPR000195">
    <property type="entry name" value="Rab-GAP-TBC_dom"/>
</dbReference>
<reference evidence="5" key="1">
    <citation type="journal article" date="2020" name="bioRxiv">
        <title>Comparative genomics of Chlamydomonas.</title>
        <authorList>
            <person name="Craig R.J."/>
            <person name="Hasan A.R."/>
            <person name="Ness R.W."/>
            <person name="Keightley P.D."/>
        </authorList>
    </citation>
    <scope>NUCLEOTIDE SEQUENCE</scope>
    <source>
        <strain evidence="5">SAG 7.73</strain>
    </source>
</reference>
<dbReference type="SMART" id="SM00164">
    <property type="entry name" value="TBC"/>
    <property type="match status" value="1"/>
</dbReference>
<dbReference type="InterPro" id="IPR035969">
    <property type="entry name" value="Rab-GAP_TBC_sf"/>
</dbReference>
<dbReference type="FunFam" id="1.10.472.80:FF:000027">
    <property type="entry name" value="GTPase activating protein (Evi5)"/>
    <property type="match status" value="1"/>
</dbReference>
<protein>
    <recommendedName>
        <fullName evidence="4">Rab-GAP TBC domain-containing protein</fullName>
    </recommendedName>
</protein>
<evidence type="ECO:0000313" key="5">
    <source>
        <dbReference type="EMBL" id="KAG2428690.1"/>
    </source>
</evidence>
<accession>A0A835SY92</accession>
<comment type="caution">
    <text evidence="5">The sequence shown here is derived from an EMBL/GenBank/DDBJ whole genome shotgun (WGS) entry which is preliminary data.</text>
</comment>
<dbReference type="InterPro" id="IPR050302">
    <property type="entry name" value="Rab_GAP_TBC_domain"/>
</dbReference>
<dbReference type="GO" id="GO:0031267">
    <property type="term" value="F:small GTPase binding"/>
    <property type="evidence" value="ECO:0007669"/>
    <property type="project" value="TreeGrafter"/>
</dbReference>
<evidence type="ECO:0000256" key="3">
    <source>
        <dbReference type="SAM" id="MobiDB-lite"/>
    </source>
</evidence>
<feature type="region of interest" description="Disordered" evidence="3">
    <location>
        <begin position="1"/>
        <end position="70"/>
    </location>
</feature>
<evidence type="ECO:0000313" key="6">
    <source>
        <dbReference type="Proteomes" id="UP000650467"/>
    </source>
</evidence>
<dbReference type="FunFam" id="1.10.8.270:FF:000001">
    <property type="entry name" value="TBC1 domain family member 1"/>
    <property type="match status" value="1"/>
</dbReference>
<feature type="compositionally biased region" description="Low complexity" evidence="3">
    <location>
        <begin position="159"/>
        <end position="170"/>
    </location>
</feature>